<feature type="transmembrane region" description="Helical" evidence="6">
    <location>
        <begin position="212"/>
        <end position="233"/>
    </location>
</feature>
<evidence type="ECO:0000259" key="7">
    <source>
        <dbReference type="Pfam" id="PF01490"/>
    </source>
</evidence>
<keyword evidence="4 6" id="KW-1133">Transmembrane helix</keyword>
<keyword evidence="9" id="KW-1185">Reference proteome</keyword>
<sequence length="459" mass="50295">MCEKSCKSNGKQDSTYCLSHHNQATSENSSLGENNIVLNSMDLESSLVYVENQNVKSNSSFLHAVINMIGMLIGLGQLSTPYALENGGWISSILLIGLGTICAYTCHLLGKCLKKNPKSKDYKDIGYQAFGTKGRIIVTSFIYFEIFMALISYTISLHDNLSIVFINTNLKLKGIILVHLSTSKILTTIAILVALPSLWLRNFSSISFLSSVGIFMSLLIFVAVACTAIFGGIKINHEIPILHLQNIPSISGLYIFSYAGHIVFPNIYTAMRDPSKFTKVSIVSFSVVTTLYVSLAFMGAKLFGPQVSSQITLSMPHDQIITKIALWATILTPMTKYALEFAPFAIELEENLPSSMKSKAKMMIRGFVGSILLLVILILALCVPYFEHVLSLTGSLVSVGICLIFPCAFYTKIFWREISKTGLILNVVLIVIGAFLGVAGTISSSKLLVRSLKRAHHST</sequence>
<feature type="transmembrane region" description="Helical" evidence="6">
    <location>
        <begin position="175"/>
        <end position="200"/>
    </location>
</feature>
<accession>A0ABS8ST80</accession>
<evidence type="ECO:0000256" key="1">
    <source>
        <dbReference type="ARBA" id="ARBA00004141"/>
    </source>
</evidence>
<feature type="transmembrane region" description="Helical" evidence="6">
    <location>
        <begin position="324"/>
        <end position="346"/>
    </location>
</feature>
<feature type="transmembrane region" description="Helical" evidence="6">
    <location>
        <begin position="253"/>
        <end position="270"/>
    </location>
</feature>
<feature type="transmembrane region" description="Helical" evidence="6">
    <location>
        <begin position="89"/>
        <end position="110"/>
    </location>
</feature>
<evidence type="ECO:0000256" key="4">
    <source>
        <dbReference type="ARBA" id="ARBA00022989"/>
    </source>
</evidence>
<gene>
    <name evidence="8" type="primary">AVT1H</name>
    <name evidence="8" type="ORF">HAX54_047478</name>
</gene>
<keyword evidence="3" id="KW-0813">Transport</keyword>
<dbReference type="InterPro" id="IPR013057">
    <property type="entry name" value="AA_transpt_TM"/>
</dbReference>
<feature type="transmembrane region" description="Helical" evidence="6">
    <location>
        <begin position="136"/>
        <end position="155"/>
    </location>
</feature>
<keyword evidence="5 6" id="KW-0472">Membrane</keyword>
<feature type="transmembrane region" description="Helical" evidence="6">
    <location>
        <begin position="367"/>
        <end position="386"/>
    </location>
</feature>
<comment type="caution">
    <text evidence="8">The sequence shown here is derived from an EMBL/GenBank/DDBJ whole genome shotgun (WGS) entry which is preliminary data.</text>
</comment>
<name>A0ABS8ST80_DATST</name>
<feature type="transmembrane region" description="Helical" evidence="6">
    <location>
        <begin position="392"/>
        <end position="411"/>
    </location>
</feature>
<evidence type="ECO:0000256" key="3">
    <source>
        <dbReference type="ARBA" id="ARBA00022970"/>
    </source>
</evidence>
<feature type="transmembrane region" description="Helical" evidence="6">
    <location>
        <begin position="61"/>
        <end position="83"/>
    </location>
</feature>
<evidence type="ECO:0000313" key="8">
    <source>
        <dbReference type="EMBL" id="MCD7461974.1"/>
    </source>
</evidence>
<feature type="transmembrane region" description="Helical" evidence="6">
    <location>
        <begin position="423"/>
        <end position="442"/>
    </location>
</feature>
<reference evidence="8 9" key="1">
    <citation type="journal article" date="2021" name="BMC Genomics">
        <title>Datura genome reveals duplications of psychoactive alkaloid biosynthetic genes and high mutation rate following tissue culture.</title>
        <authorList>
            <person name="Rajewski A."/>
            <person name="Carter-House D."/>
            <person name="Stajich J."/>
            <person name="Litt A."/>
        </authorList>
    </citation>
    <scope>NUCLEOTIDE SEQUENCE [LARGE SCALE GENOMIC DNA]</scope>
    <source>
        <strain evidence="8">AR-01</strain>
    </source>
</reference>
<evidence type="ECO:0000256" key="6">
    <source>
        <dbReference type="SAM" id="Phobius"/>
    </source>
</evidence>
<proteinExistence type="predicted"/>
<feature type="transmembrane region" description="Helical" evidence="6">
    <location>
        <begin position="282"/>
        <end position="304"/>
    </location>
</feature>
<evidence type="ECO:0000256" key="5">
    <source>
        <dbReference type="ARBA" id="ARBA00023136"/>
    </source>
</evidence>
<feature type="domain" description="Amino acid transporter transmembrane" evidence="7">
    <location>
        <begin position="58"/>
        <end position="442"/>
    </location>
</feature>
<keyword evidence="3" id="KW-0029">Amino-acid transport</keyword>
<comment type="subcellular location">
    <subcellularLocation>
        <location evidence="1">Membrane</location>
        <topology evidence="1">Multi-pass membrane protein</topology>
    </subcellularLocation>
</comment>
<protein>
    <submittedName>
        <fullName evidence="8">Amino acid transporter avt1h</fullName>
    </submittedName>
</protein>
<dbReference type="EMBL" id="JACEIK010000767">
    <property type="protein sequence ID" value="MCD7461974.1"/>
    <property type="molecule type" value="Genomic_DNA"/>
</dbReference>
<dbReference type="PANTHER" id="PTHR22950:SF696">
    <property type="entry name" value="AMINO ACID TRANSPORTER TRANSMEMBRANE DOMAIN-CONTAINING PROTEIN"/>
    <property type="match status" value="1"/>
</dbReference>
<dbReference type="Proteomes" id="UP000823775">
    <property type="component" value="Unassembled WGS sequence"/>
</dbReference>
<dbReference type="Pfam" id="PF01490">
    <property type="entry name" value="Aa_trans"/>
    <property type="match status" value="1"/>
</dbReference>
<dbReference type="PANTHER" id="PTHR22950">
    <property type="entry name" value="AMINO ACID TRANSPORTER"/>
    <property type="match status" value="1"/>
</dbReference>
<evidence type="ECO:0000313" key="9">
    <source>
        <dbReference type="Proteomes" id="UP000823775"/>
    </source>
</evidence>
<evidence type="ECO:0000256" key="2">
    <source>
        <dbReference type="ARBA" id="ARBA00022692"/>
    </source>
</evidence>
<keyword evidence="2 6" id="KW-0812">Transmembrane</keyword>
<organism evidence="8 9">
    <name type="scientific">Datura stramonium</name>
    <name type="common">Jimsonweed</name>
    <name type="synonym">Common thornapple</name>
    <dbReference type="NCBI Taxonomy" id="4076"/>
    <lineage>
        <taxon>Eukaryota</taxon>
        <taxon>Viridiplantae</taxon>
        <taxon>Streptophyta</taxon>
        <taxon>Embryophyta</taxon>
        <taxon>Tracheophyta</taxon>
        <taxon>Spermatophyta</taxon>
        <taxon>Magnoliopsida</taxon>
        <taxon>eudicotyledons</taxon>
        <taxon>Gunneridae</taxon>
        <taxon>Pentapetalae</taxon>
        <taxon>asterids</taxon>
        <taxon>lamiids</taxon>
        <taxon>Solanales</taxon>
        <taxon>Solanaceae</taxon>
        <taxon>Solanoideae</taxon>
        <taxon>Datureae</taxon>
        <taxon>Datura</taxon>
    </lineage>
</organism>